<proteinExistence type="predicted"/>
<dbReference type="InterPro" id="IPR041679">
    <property type="entry name" value="DNA2/NAM7-like_C"/>
</dbReference>
<dbReference type="Pfam" id="PF13087">
    <property type="entry name" value="AAA_12"/>
    <property type="match status" value="1"/>
</dbReference>
<evidence type="ECO:0000313" key="8">
    <source>
        <dbReference type="Proteomes" id="UP001201812"/>
    </source>
</evidence>
<dbReference type="GO" id="GO:0043139">
    <property type="term" value="F:5'-3' DNA helicase activity"/>
    <property type="evidence" value="ECO:0007669"/>
    <property type="project" value="TreeGrafter"/>
</dbReference>
<dbReference type="PANTHER" id="PTHR43788">
    <property type="entry name" value="DNA2/NAM7 HELICASE FAMILY MEMBER"/>
    <property type="match status" value="1"/>
</dbReference>
<dbReference type="SUPFAM" id="SSF52540">
    <property type="entry name" value="P-loop containing nucleoside triphosphate hydrolases"/>
    <property type="match status" value="1"/>
</dbReference>
<comment type="caution">
    <text evidence="7">The sequence shown here is derived from an EMBL/GenBank/DDBJ whole genome shotgun (WGS) entry which is preliminary data.</text>
</comment>
<evidence type="ECO:0000256" key="2">
    <source>
        <dbReference type="ARBA" id="ARBA00022801"/>
    </source>
</evidence>
<dbReference type="InterPro" id="IPR050534">
    <property type="entry name" value="Coronavir_polyprotein_1ab"/>
</dbReference>
<keyword evidence="3" id="KW-0347">Helicase</keyword>
<keyword evidence="4" id="KW-0067">ATP-binding</keyword>
<dbReference type="Proteomes" id="UP001201812">
    <property type="component" value="Unassembled WGS sequence"/>
</dbReference>
<sequence>MNSSGNDIPGQNIHLPSTMELLTTPPPPPPPQNPIAMELEDLSDEVFAENTHTGGFITSELFEASANVTEMHGIASNPITVNNYVSRASANESNFALNSVTLVSSDQSEFANSCFPASATNNNANERPVSILNSGNRFLNPPTFFSPKGTAGGPPPLGPPNHYFASQLNKNGATLTRMYPRFDDFPLTMSLSPYICDLSNGATQTDYACLIGIKMCDVFEVTGFTWKESFRKLGDFYVAGTEKAPKSSQDPNQVRPWLFQGTLTAQAEATAAKRLLSREQKQEPGIIIQKVTNKANVSIKVAAASLIQNDKLYQSQLKMVNLFQIQAGQIIWVVEAKIPQEAVVGPNYILPKLFPFSTGMEYKAHAHWVAISAFKWTGAFNLEHPLSTGSSEEEIKHYLSLLAAATQAAVSEEQESSRKEAVVASLILGNKDPGIYIQADTDTHYIRLAKRWRDMGLVKVRKSWNEPVIATGFVSGVEENPEELRIWVSLKLEIQQKKGHDSTSVFDEVKGCEAECVFQVIQPVAAMKTRIGKFRDGIPMILANQNTDAGLIMRNLLGLQNSRILLERSPQVGDLPQTIADLNDKQQETARLFMSKESGVVYQFAPAGTGKTMVASVILHACLLQDPSNHFVCLAPTNTALFNLVKQVFKACDDVLGKEGEKPFILVVVSEAAKRRYSDLADQYKDFSIIKSAEEMLKQEKLPGVSGGFKRGIKRHLEHEEQNLRNFPATKLERQLLTKIVPMLTFMTVAMAEEHSHLVAKATHLILDEAGQAHFNAVLNVVSGMAQLTKFLPTGDSSQLPAYAADLSDHIRPYGFQGLCDQLAKIDTVSKVQLNIGYRSHPILTELASNAIYSGLLTCGVTADQRNALTSSGFPLPTGEVPVILINISESDQKDQHGTSRFNPAQTNAACRLLKALRAYHSLDIHILAIVLYKSQLKRIALEMGNSVELVTVEGFPGQQADITVIVTTRSPEDMQSVRVSDQIDRRHRFALDDQRAAVAITRAAHGLAIIGNMEFMEHGGVWGRFIREASTLTQVVTPEYLDYVEGIMIAE</sequence>
<evidence type="ECO:0000256" key="4">
    <source>
        <dbReference type="ARBA" id="ARBA00022840"/>
    </source>
</evidence>
<evidence type="ECO:0000256" key="3">
    <source>
        <dbReference type="ARBA" id="ARBA00022806"/>
    </source>
</evidence>
<keyword evidence="2" id="KW-0378">Hydrolase</keyword>
<dbReference type="GO" id="GO:0005524">
    <property type="term" value="F:ATP binding"/>
    <property type="evidence" value="ECO:0007669"/>
    <property type="project" value="UniProtKB-KW"/>
</dbReference>
<name>A0AAD4NAR4_9BILA</name>
<dbReference type="AlphaFoldDB" id="A0AAD4NAR4"/>
<evidence type="ECO:0000256" key="5">
    <source>
        <dbReference type="SAM" id="MobiDB-lite"/>
    </source>
</evidence>
<dbReference type="PANTHER" id="PTHR43788:SF16">
    <property type="entry name" value="HELICASE WITH ZINC FINGER 2"/>
    <property type="match status" value="1"/>
</dbReference>
<keyword evidence="1" id="KW-0547">Nucleotide-binding</keyword>
<dbReference type="CDD" id="cd18808">
    <property type="entry name" value="SF1_C_Upf1"/>
    <property type="match status" value="1"/>
</dbReference>
<dbReference type="InterPro" id="IPR047187">
    <property type="entry name" value="SF1_C_Upf1"/>
</dbReference>
<dbReference type="Gene3D" id="3.40.50.300">
    <property type="entry name" value="P-loop containing nucleotide triphosphate hydrolases"/>
    <property type="match status" value="2"/>
</dbReference>
<keyword evidence="8" id="KW-1185">Reference proteome</keyword>
<protein>
    <submittedName>
        <fullName evidence="7">AAA domain-containing protein</fullName>
    </submittedName>
</protein>
<dbReference type="EMBL" id="JAKKPZ010000009">
    <property type="protein sequence ID" value="KAI1717350.1"/>
    <property type="molecule type" value="Genomic_DNA"/>
</dbReference>
<reference evidence="7" key="1">
    <citation type="submission" date="2022-01" db="EMBL/GenBank/DDBJ databases">
        <title>Genome Sequence Resource for Two Populations of Ditylenchus destructor, the Migratory Endoparasitic Phytonematode.</title>
        <authorList>
            <person name="Zhang H."/>
            <person name="Lin R."/>
            <person name="Xie B."/>
        </authorList>
    </citation>
    <scope>NUCLEOTIDE SEQUENCE</scope>
    <source>
        <strain evidence="7">BazhouSP</strain>
    </source>
</reference>
<feature type="compositionally biased region" description="Pro residues" evidence="5">
    <location>
        <begin position="24"/>
        <end position="33"/>
    </location>
</feature>
<evidence type="ECO:0000259" key="6">
    <source>
        <dbReference type="Pfam" id="PF13087"/>
    </source>
</evidence>
<evidence type="ECO:0000313" key="7">
    <source>
        <dbReference type="EMBL" id="KAI1717350.1"/>
    </source>
</evidence>
<organism evidence="7 8">
    <name type="scientific">Ditylenchus destructor</name>
    <dbReference type="NCBI Taxonomy" id="166010"/>
    <lineage>
        <taxon>Eukaryota</taxon>
        <taxon>Metazoa</taxon>
        <taxon>Ecdysozoa</taxon>
        <taxon>Nematoda</taxon>
        <taxon>Chromadorea</taxon>
        <taxon>Rhabditida</taxon>
        <taxon>Tylenchina</taxon>
        <taxon>Tylenchomorpha</taxon>
        <taxon>Sphaerularioidea</taxon>
        <taxon>Anguinidae</taxon>
        <taxon>Anguininae</taxon>
        <taxon>Ditylenchus</taxon>
    </lineage>
</organism>
<dbReference type="GO" id="GO:0016787">
    <property type="term" value="F:hydrolase activity"/>
    <property type="evidence" value="ECO:0007669"/>
    <property type="project" value="UniProtKB-KW"/>
</dbReference>
<gene>
    <name evidence="7" type="ORF">DdX_07093</name>
</gene>
<accession>A0AAD4NAR4</accession>
<feature type="region of interest" description="Disordered" evidence="5">
    <location>
        <begin position="1"/>
        <end position="33"/>
    </location>
</feature>
<feature type="domain" description="DNA2/NAM7 helicase-like C-terminal" evidence="6">
    <location>
        <begin position="821"/>
        <end position="1014"/>
    </location>
</feature>
<dbReference type="Pfam" id="PF13245">
    <property type="entry name" value="AAA_19"/>
    <property type="match status" value="1"/>
</dbReference>
<dbReference type="InterPro" id="IPR027417">
    <property type="entry name" value="P-loop_NTPase"/>
</dbReference>
<evidence type="ECO:0000256" key="1">
    <source>
        <dbReference type="ARBA" id="ARBA00022741"/>
    </source>
</evidence>